<keyword evidence="3" id="KW-1185">Reference proteome</keyword>
<dbReference type="OrthoDB" id="3694634at2759"/>
<feature type="region of interest" description="Disordered" evidence="1">
    <location>
        <begin position="29"/>
        <end position="51"/>
    </location>
</feature>
<proteinExistence type="predicted"/>
<protein>
    <submittedName>
        <fullName evidence="2">Uncharacterized protein</fullName>
    </submittedName>
</protein>
<reference evidence="2" key="1">
    <citation type="submission" date="2022-10" db="EMBL/GenBank/DDBJ databases">
        <title>Tapping the CABI collections for fungal endophytes: first genome assemblies for Collariella, Neodidymelliopsis, Ascochyta clinopodiicola, Didymella pomorum, Didymosphaeria variabile, Neocosmospora piperis and Neocucurbitaria cava.</title>
        <authorList>
            <person name="Hill R."/>
        </authorList>
    </citation>
    <scope>NUCLEOTIDE SEQUENCE</scope>
    <source>
        <strain evidence="2">IMI 356814</strain>
    </source>
</reference>
<feature type="compositionally biased region" description="Low complexity" evidence="1">
    <location>
        <begin position="265"/>
        <end position="275"/>
    </location>
</feature>
<comment type="caution">
    <text evidence="2">The sequence shown here is derived from an EMBL/GenBank/DDBJ whole genome shotgun (WGS) entry which is preliminary data.</text>
</comment>
<sequence length="284" mass="30894">MSPLLVLPAPLSSTSITLGQLVTDPLYADSPSLKPSTTPAHKESHTQSKYEDTVAHDEYGRFTSTRFISKLCGQPHYSHENLLLLNAEQMSHTTIDKPSLVFNTLRKDSTTRSFLRKMAHQNKPVYFVTGVQTLKNPSFKRAIVEHGVVAEAKAPASQFRLPVRRVDSAASLDNGNSNSTSATTESSDESVLAVELLKVKCRVGPSSEPHSVADLDYAWSYHVLDDDEDDEDLQLSIGLGKALQATELRGLAGIASSQQDEYSEEGSSWGSSSYSDSEDGIGGF</sequence>
<evidence type="ECO:0000313" key="2">
    <source>
        <dbReference type="EMBL" id="KAJ4373130.1"/>
    </source>
</evidence>
<dbReference type="Proteomes" id="UP001140560">
    <property type="component" value="Unassembled WGS sequence"/>
</dbReference>
<feature type="region of interest" description="Disordered" evidence="1">
    <location>
        <begin position="255"/>
        <end position="284"/>
    </location>
</feature>
<dbReference type="AlphaFoldDB" id="A0A9W8YBD9"/>
<feature type="compositionally biased region" description="Basic and acidic residues" evidence="1">
    <location>
        <begin position="40"/>
        <end position="51"/>
    </location>
</feature>
<evidence type="ECO:0000256" key="1">
    <source>
        <dbReference type="SAM" id="MobiDB-lite"/>
    </source>
</evidence>
<evidence type="ECO:0000313" key="3">
    <source>
        <dbReference type="Proteomes" id="UP001140560"/>
    </source>
</evidence>
<organism evidence="2 3">
    <name type="scientific">Neocucurbitaria cava</name>
    <dbReference type="NCBI Taxonomy" id="798079"/>
    <lineage>
        <taxon>Eukaryota</taxon>
        <taxon>Fungi</taxon>
        <taxon>Dikarya</taxon>
        <taxon>Ascomycota</taxon>
        <taxon>Pezizomycotina</taxon>
        <taxon>Dothideomycetes</taxon>
        <taxon>Pleosporomycetidae</taxon>
        <taxon>Pleosporales</taxon>
        <taxon>Pleosporineae</taxon>
        <taxon>Cucurbitariaceae</taxon>
        <taxon>Neocucurbitaria</taxon>
    </lineage>
</organism>
<accession>A0A9W8YBD9</accession>
<name>A0A9W8YBD9_9PLEO</name>
<gene>
    <name evidence="2" type="ORF">N0V83_003421</name>
</gene>
<dbReference type="EMBL" id="JAPEUY010000005">
    <property type="protein sequence ID" value="KAJ4373130.1"/>
    <property type="molecule type" value="Genomic_DNA"/>
</dbReference>